<evidence type="ECO:0000313" key="1">
    <source>
        <dbReference type="EMBL" id="MCD2422901.1"/>
    </source>
</evidence>
<gene>
    <name evidence="1" type="ORF">LQ567_09025</name>
</gene>
<evidence type="ECO:0008006" key="3">
    <source>
        <dbReference type="Google" id="ProtNLM"/>
    </source>
</evidence>
<accession>A0ABS8PSQ1</accession>
<protein>
    <recommendedName>
        <fullName evidence="3">GLPGLI family protein</fullName>
    </recommendedName>
</protein>
<dbReference type="RefSeq" id="WP_231004172.1">
    <property type="nucleotide sequence ID" value="NZ_JAJNEC010000005.1"/>
</dbReference>
<keyword evidence="2" id="KW-1185">Reference proteome</keyword>
<comment type="caution">
    <text evidence="1">The sequence shown here is derived from an EMBL/GenBank/DDBJ whole genome shotgun (WGS) entry which is preliminary data.</text>
</comment>
<proteinExistence type="predicted"/>
<organism evidence="1 2">
    <name type="scientific">Niabella pedocola</name>
    <dbReference type="NCBI Taxonomy" id="1752077"/>
    <lineage>
        <taxon>Bacteria</taxon>
        <taxon>Pseudomonadati</taxon>
        <taxon>Bacteroidota</taxon>
        <taxon>Chitinophagia</taxon>
        <taxon>Chitinophagales</taxon>
        <taxon>Chitinophagaceae</taxon>
        <taxon>Niabella</taxon>
    </lineage>
</organism>
<evidence type="ECO:0000313" key="2">
    <source>
        <dbReference type="Proteomes" id="UP001199816"/>
    </source>
</evidence>
<name>A0ABS8PSQ1_9BACT</name>
<dbReference type="EMBL" id="JAJNEC010000005">
    <property type="protein sequence ID" value="MCD2422901.1"/>
    <property type="molecule type" value="Genomic_DNA"/>
</dbReference>
<dbReference type="Proteomes" id="UP001199816">
    <property type="component" value="Unassembled WGS sequence"/>
</dbReference>
<reference evidence="1 2" key="1">
    <citation type="submission" date="2021-11" db="EMBL/GenBank/DDBJ databases">
        <title>Genomic of Niabella pedocola.</title>
        <authorList>
            <person name="Wu T."/>
        </authorList>
    </citation>
    <scope>NUCLEOTIDE SEQUENCE [LARGE SCALE GENOMIC DNA]</scope>
    <source>
        <strain evidence="1 2">JCM 31011</strain>
    </source>
</reference>
<sequence>MKKTVLTVLTGFLFSTAIWGQKKLTEATIYYDIVINTNSSKPGKADMMDGATSVTYLKGNAGRSDMISSLGTQSVIFEGKTGSATILTSYGEQKFMKQLTPADWKDHNKKYENITYSIENEFKTIANYSCQKAVGKLSDGTTFTVYFTKDLVPVNTEFLFMNKNLPGLVMEYEATDGKTKVTNTVSNIDFGAVPMSKFDLPESGYRLIPYADKSKK</sequence>